<dbReference type="EMBL" id="SHKY01000001">
    <property type="protein sequence ID" value="RZU53161.1"/>
    <property type="molecule type" value="Genomic_DNA"/>
</dbReference>
<comment type="caution">
    <text evidence="1">The sequence shown here is derived from an EMBL/GenBank/DDBJ whole genome shotgun (WGS) entry which is preliminary data.</text>
</comment>
<proteinExistence type="predicted"/>
<dbReference type="Proteomes" id="UP000292564">
    <property type="component" value="Unassembled WGS sequence"/>
</dbReference>
<dbReference type="RefSeq" id="WP_130511681.1">
    <property type="nucleotide sequence ID" value="NZ_SHKY01000001.1"/>
</dbReference>
<dbReference type="Gene3D" id="3.90.1140.10">
    <property type="entry name" value="Cyclic phosphodiesterase"/>
    <property type="match status" value="1"/>
</dbReference>
<keyword evidence="1" id="KW-0436">Ligase</keyword>
<organism evidence="1 2">
    <name type="scientific">Krasilnikovia cinnamomea</name>
    <dbReference type="NCBI Taxonomy" id="349313"/>
    <lineage>
        <taxon>Bacteria</taxon>
        <taxon>Bacillati</taxon>
        <taxon>Actinomycetota</taxon>
        <taxon>Actinomycetes</taxon>
        <taxon>Micromonosporales</taxon>
        <taxon>Micromonosporaceae</taxon>
        <taxon>Krasilnikovia</taxon>
    </lineage>
</organism>
<evidence type="ECO:0000313" key="2">
    <source>
        <dbReference type="Proteomes" id="UP000292564"/>
    </source>
</evidence>
<reference evidence="1 2" key="1">
    <citation type="submission" date="2019-02" db="EMBL/GenBank/DDBJ databases">
        <title>Sequencing the genomes of 1000 actinobacteria strains.</title>
        <authorList>
            <person name="Klenk H.-P."/>
        </authorList>
    </citation>
    <scope>NUCLEOTIDE SEQUENCE [LARGE SCALE GENOMIC DNA]</scope>
    <source>
        <strain evidence="1 2">DSM 45162</strain>
    </source>
</reference>
<protein>
    <submittedName>
        <fullName evidence="1">2'-5' RNA ligase superfamily protein</fullName>
    </submittedName>
</protein>
<evidence type="ECO:0000313" key="1">
    <source>
        <dbReference type="EMBL" id="RZU53161.1"/>
    </source>
</evidence>
<gene>
    <name evidence="1" type="ORF">EV385_5047</name>
</gene>
<keyword evidence="2" id="KW-1185">Reference proteome</keyword>
<dbReference type="GO" id="GO:0016874">
    <property type="term" value="F:ligase activity"/>
    <property type="evidence" value="ECO:0007669"/>
    <property type="project" value="UniProtKB-KW"/>
</dbReference>
<name>A0A4Q7ZQW9_9ACTN</name>
<dbReference type="OrthoDB" id="4541754at2"/>
<dbReference type="AlphaFoldDB" id="A0A4Q7ZQW9"/>
<accession>A0A4Q7ZQW9</accession>
<sequence>MSPVDPRAGRHADQVRDHWWWRPGWRPGRRGYAFHLTFEGQPALYALAGAHRHALAGLRTVTLIPDRWLHLTMQTVDFTDAIPASDVRRIARRAGELLAEIPAFDVGFGEPSVTQEAVVMFAEPAEPVRRVHHATRGAIADVRGADRVPGDPARFRPHVSVAYLTADGSAAPYVAALTGAAPEPVRVRIDHVDLIEMHRDNRMYEWRVVDTFALAG</sequence>
<dbReference type="Pfam" id="PF13563">
    <property type="entry name" value="2_5_RNA_ligase2"/>
    <property type="match status" value="1"/>
</dbReference>
<dbReference type="SUPFAM" id="SSF55144">
    <property type="entry name" value="LigT-like"/>
    <property type="match status" value="1"/>
</dbReference>
<dbReference type="InterPro" id="IPR009097">
    <property type="entry name" value="Cyclic_Pdiesterase"/>
</dbReference>